<keyword evidence="3" id="KW-1185">Reference proteome</keyword>
<proteinExistence type="predicted"/>
<name>A0A1I3UE62_9FLAO</name>
<accession>A0A1I3UE62</accession>
<dbReference type="Pfam" id="PF18935">
    <property type="entry name" value="DUF5683"/>
    <property type="match status" value="1"/>
</dbReference>
<evidence type="ECO:0000313" key="3">
    <source>
        <dbReference type="Proteomes" id="UP000243887"/>
    </source>
</evidence>
<dbReference type="RefSeq" id="WP_090680956.1">
    <property type="nucleotide sequence ID" value="NZ_FORU01000017.1"/>
</dbReference>
<dbReference type="Proteomes" id="UP000243887">
    <property type="component" value="Unassembled WGS sequence"/>
</dbReference>
<dbReference type="AlphaFoldDB" id="A0A1I3UE62"/>
<dbReference type="STRING" id="1150112.SAMN04487893_11735"/>
<feature type="domain" description="DUF5683" evidence="1">
    <location>
        <begin position="45"/>
        <end position="193"/>
    </location>
</feature>
<organism evidence="2 3">
    <name type="scientific">Myroides guanonis</name>
    <dbReference type="NCBI Taxonomy" id="1150112"/>
    <lineage>
        <taxon>Bacteria</taxon>
        <taxon>Pseudomonadati</taxon>
        <taxon>Bacteroidota</taxon>
        <taxon>Flavobacteriia</taxon>
        <taxon>Flavobacteriales</taxon>
        <taxon>Flavobacteriaceae</taxon>
        <taxon>Myroides</taxon>
    </lineage>
</organism>
<evidence type="ECO:0000313" key="2">
    <source>
        <dbReference type="EMBL" id="SFJ81202.1"/>
    </source>
</evidence>
<dbReference type="OrthoDB" id="9813910at2"/>
<dbReference type="EMBL" id="FORU01000017">
    <property type="protein sequence ID" value="SFJ81202.1"/>
    <property type="molecule type" value="Genomic_DNA"/>
</dbReference>
<protein>
    <recommendedName>
        <fullName evidence="1">DUF5683 domain-containing protein</fullName>
    </recommendedName>
</protein>
<sequence>MKRITIIALIILCISSKGWTQESTEVVEASTLVNNISSDYKPMDPLAPSRAAFYSAIVPGLGQIFNKKYWKLPLVYAAVGTPIYFYVDNDSKYRDYRNEYKKRLRGIYDTEDPVFGKLDNDRVIQGQQFYQRNRDLSLVVAIGFYILNVVDANIDAHLMQFNVNDKLTIQPAMEYNPRDLNQYQYAINIQYSF</sequence>
<dbReference type="InterPro" id="IPR043738">
    <property type="entry name" value="DUF5683"/>
</dbReference>
<reference evidence="3" key="1">
    <citation type="submission" date="2016-10" db="EMBL/GenBank/DDBJ databases">
        <authorList>
            <person name="Varghese N."/>
            <person name="Submissions S."/>
        </authorList>
    </citation>
    <scope>NUCLEOTIDE SEQUENCE [LARGE SCALE GENOMIC DNA]</scope>
    <source>
        <strain evidence="3">DSM 26542</strain>
    </source>
</reference>
<gene>
    <name evidence="2" type="ORF">SAMN04487893_11735</name>
</gene>
<evidence type="ECO:0000259" key="1">
    <source>
        <dbReference type="Pfam" id="PF18935"/>
    </source>
</evidence>